<evidence type="ECO:0000256" key="2">
    <source>
        <dbReference type="ARBA" id="ARBA00022448"/>
    </source>
</evidence>
<dbReference type="PANTHER" id="PTHR11537">
    <property type="entry name" value="VOLTAGE-GATED POTASSIUM CHANNEL"/>
    <property type="match status" value="1"/>
</dbReference>
<feature type="transmembrane region" description="Helical" evidence="8">
    <location>
        <begin position="93"/>
        <end position="113"/>
    </location>
</feature>
<evidence type="ECO:0000256" key="3">
    <source>
        <dbReference type="ARBA" id="ARBA00022692"/>
    </source>
</evidence>
<feature type="transmembrane region" description="Helical" evidence="8">
    <location>
        <begin position="187"/>
        <end position="208"/>
    </location>
</feature>
<feature type="domain" description="Potassium channel" evidence="9">
    <location>
        <begin position="133"/>
        <end position="208"/>
    </location>
</feature>
<keyword evidence="4 8" id="KW-1133">Transmembrane helix</keyword>
<dbReference type="Proteomes" id="UP000545386">
    <property type="component" value="Unassembled WGS sequence"/>
</dbReference>
<keyword evidence="6 8" id="KW-0472">Membrane</keyword>
<evidence type="ECO:0000256" key="6">
    <source>
        <dbReference type="ARBA" id="ARBA00023136"/>
    </source>
</evidence>
<dbReference type="Gene3D" id="1.10.287.70">
    <property type="match status" value="1"/>
</dbReference>
<dbReference type="InterPro" id="IPR013099">
    <property type="entry name" value="K_chnl_dom"/>
</dbReference>
<dbReference type="InterPro" id="IPR027359">
    <property type="entry name" value="Volt_channel_dom_sf"/>
</dbReference>
<evidence type="ECO:0000256" key="1">
    <source>
        <dbReference type="ARBA" id="ARBA00004141"/>
    </source>
</evidence>
<dbReference type="PANTHER" id="PTHR11537:SF254">
    <property type="entry name" value="POTASSIUM VOLTAGE-GATED CHANNEL PROTEIN SHAB"/>
    <property type="match status" value="1"/>
</dbReference>
<dbReference type="SUPFAM" id="SSF81324">
    <property type="entry name" value="Voltage-gated potassium channels"/>
    <property type="match status" value="1"/>
</dbReference>
<comment type="subcellular location">
    <subcellularLocation>
        <location evidence="1">Membrane</location>
        <topology evidence="1">Multi-pass membrane protein</topology>
    </subcellularLocation>
</comment>
<dbReference type="AlphaFoldDB" id="A0A842HJ20"/>
<keyword evidence="5" id="KW-0406">Ion transport</keyword>
<proteinExistence type="predicted"/>
<name>A0A842HJ20_9BURK</name>
<keyword evidence="2" id="KW-0813">Transport</keyword>
<keyword evidence="3 8" id="KW-0812">Transmembrane</keyword>
<feature type="transmembrane region" description="Helical" evidence="8">
    <location>
        <begin position="36"/>
        <end position="56"/>
    </location>
</feature>
<dbReference type="EMBL" id="JACJUU010000001">
    <property type="protein sequence ID" value="MBC2768327.1"/>
    <property type="molecule type" value="Genomic_DNA"/>
</dbReference>
<evidence type="ECO:0000256" key="7">
    <source>
        <dbReference type="ARBA" id="ARBA00023303"/>
    </source>
</evidence>
<evidence type="ECO:0000259" key="9">
    <source>
        <dbReference type="Pfam" id="PF07885"/>
    </source>
</evidence>
<evidence type="ECO:0000313" key="11">
    <source>
        <dbReference type="Proteomes" id="UP000545386"/>
    </source>
</evidence>
<evidence type="ECO:0000256" key="4">
    <source>
        <dbReference type="ARBA" id="ARBA00022989"/>
    </source>
</evidence>
<dbReference type="GO" id="GO:0008076">
    <property type="term" value="C:voltage-gated potassium channel complex"/>
    <property type="evidence" value="ECO:0007669"/>
    <property type="project" value="InterPro"/>
</dbReference>
<feature type="transmembrane region" description="Helical" evidence="8">
    <location>
        <begin position="68"/>
        <end position="87"/>
    </location>
</feature>
<dbReference type="Pfam" id="PF07885">
    <property type="entry name" value="Ion_trans_2"/>
    <property type="match status" value="1"/>
</dbReference>
<feature type="transmembrane region" description="Helical" evidence="8">
    <location>
        <begin position="125"/>
        <end position="146"/>
    </location>
</feature>
<dbReference type="InterPro" id="IPR028325">
    <property type="entry name" value="VG_K_chnl"/>
</dbReference>
<organism evidence="10 11">
    <name type="scientific">Pusillimonas minor</name>
    <dbReference type="NCBI Taxonomy" id="2697024"/>
    <lineage>
        <taxon>Bacteria</taxon>
        <taxon>Pseudomonadati</taxon>
        <taxon>Pseudomonadota</taxon>
        <taxon>Betaproteobacteria</taxon>
        <taxon>Burkholderiales</taxon>
        <taxon>Alcaligenaceae</taxon>
        <taxon>Pusillimonas</taxon>
    </lineage>
</organism>
<evidence type="ECO:0000256" key="5">
    <source>
        <dbReference type="ARBA" id="ARBA00023065"/>
    </source>
</evidence>
<dbReference type="Gene3D" id="1.20.120.350">
    <property type="entry name" value="Voltage-gated potassium channels. Chain C"/>
    <property type="match status" value="1"/>
</dbReference>
<dbReference type="GO" id="GO:0001508">
    <property type="term" value="P:action potential"/>
    <property type="evidence" value="ECO:0007669"/>
    <property type="project" value="TreeGrafter"/>
</dbReference>
<reference evidence="10 11" key="1">
    <citation type="submission" date="2020-08" db="EMBL/GenBank/DDBJ databases">
        <title>Paraeoetvoesia sp. YC-7-48 draft genome sequence.</title>
        <authorList>
            <person name="Yao L."/>
        </authorList>
    </citation>
    <scope>NUCLEOTIDE SEQUENCE [LARGE SCALE GENOMIC DNA]</scope>
    <source>
        <strain evidence="11">YC-7-48</strain>
    </source>
</reference>
<dbReference type="PRINTS" id="PR00169">
    <property type="entry name" value="KCHANNEL"/>
</dbReference>
<evidence type="ECO:0000313" key="10">
    <source>
        <dbReference type="EMBL" id="MBC2768327.1"/>
    </source>
</evidence>
<comment type="caution">
    <text evidence="10">The sequence shown here is derived from an EMBL/GenBank/DDBJ whole genome shotgun (WGS) entry which is preliminary data.</text>
</comment>
<sequence length="221" mass="25014">MTKVLNLLGVAASLVLITSISFEALTNATFSGETIYTRIQLGVCLYFLLDFLLLLVTARDRWRFFSRNFILILLSVPYAWLVDYFAFDFSSETLYVIHFLPIVRGGIALAVLVKMVVSNRISGLFIVYLALFFAISYFQTLIFYVFEVRVNPLVKSYPDALWWASMTVTTVGSNIIPVTTIGKICTAVLAVVGMTTFPIFTAYITALVHNFNEREKKRVRP</sequence>
<dbReference type="GO" id="GO:0005249">
    <property type="term" value="F:voltage-gated potassium channel activity"/>
    <property type="evidence" value="ECO:0007669"/>
    <property type="project" value="InterPro"/>
</dbReference>
<gene>
    <name evidence="10" type="ORF">GTU67_00160</name>
</gene>
<evidence type="ECO:0000256" key="8">
    <source>
        <dbReference type="SAM" id="Phobius"/>
    </source>
</evidence>
<protein>
    <submittedName>
        <fullName evidence="10">Two pore domain potassium channel family protein</fullName>
    </submittedName>
</protein>
<accession>A0A842HJ20</accession>
<keyword evidence="11" id="KW-1185">Reference proteome</keyword>
<keyword evidence="7 10" id="KW-0407">Ion channel</keyword>